<keyword evidence="1" id="KW-0732">Signal</keyword>
<sequence length="140" mass="16031">MQCRLLNRSKIPHGALLLIVSTGLSACSSEPYPEAIQQELVSYCQSGITSGETIVQSGKKQALTNKEIYNLCQFRLQEFMKQVPLADYLRLNQHIYDNFRRAYGYKYTLKDIYETLSPDDKQVNAKIAEIILGLENQHEK</sequence>
<proteinExistence type="predicted"/>
<evidence type="ECO:0000256" key="1">
    <source>
        <dbReference type="SAM" id="SignalP"/>
    </source>
</evidence>
<evidence type="ECO:0008006" key="4">
    <source>
        <dbReference type="Google" id="ProtNLM"/>
    </source>
</evidence>
<keyword evidence="3" id="KW-1185">Reference proteome</keyword>
<dbReference type="Proteomes" id="UP000541421">
    <property type="component" value="Unassembled WGS sequence"/>
</dbReference>
<dbReference type="EMBL" id="JABGBO010000002">
    <property type="protein sequence ID" value="NOL48922.1"/>
    <property type="molecule type" value="Genomic_DNA"/>
</dbReference>
<dbReference type="PROSITE" id="PS51257">
    <property type="entry name" value="PROKAR_LIPOPROTEIN"/>
    <property type="match status" value="1"/>
</dbReference>
<dbReference type="RefSeq" id="WP_171587911.1">
    <property type="nucleotide sequence ID" value="NZ_JABGBO010000002.1"/>
</dbReference>
<comment type="caution">
    <text evidence="2">The sequence shown here is derived from an EMBL/GenBank/DDBJ whole genome shotgun (WGS) entry which is preliminary data.</text>
</comment>
<gene>
    <name evidence="2" type="ORF">HKX40_02030</name>
</gene>
<feature type="signal peptide" evidence="1">
    <location>
        <begin position="1"/>
        <end position="26"/>
    </location>
</feature>
<reference evidence="2 3" key="1">
    <citation type="submission" date="2020-05" db="EMBL/GenBank/DDBJ databases">
        <authorList>
            <person name="Niu N."/>
        </authorList>
    </citation>
    <scope>NUCLEOTIDE SEQUENCE [LARGE SCALE GENOMIC DNA]</scope>
    <source>
        <strain evidence="2 3">LMG10982</strain>
    </source>
</reference>
<name>A0A7Y4LAN1_9BURK</name>
<organism evidence="2 3">
    <name type="scientific">Pelistega europaea</name>
    <dbReference type="NCBI Taxonomy" id="106147"/>
    <lineage>
        <taxon>Bacteria</taxon>
        <taxon>Pseudomonadati</taxon>
        <taxon>Pseudomonadota</taxon>
        <taxon>Betaproteobacteria</taxon>
        <taxon>Burkholderiales</taxon>
        <taxon>Alcaligenaceae</taxon>
        <taxon>Pelistega</taxon>
    </lineage>
</organism>
<feature type="chain" id="PRO_5030563249" description="Lipoprotein" evidence="1">
    <location>
        <begin position="27"/>
        <end position="140"/>
    </location>
</feature>
<accession>A0A7Y4LAN1</accession>
<evidence type="ECO:0000313" key="2">
    <source>
        <dbReference type="EMBL" id="NOL48922.1"/>
    </source>
</evidence>
<evidence type="ECO:0000313" key="3">
    <source>
        <dbReference type="Proteomes" id="UP000541421"/>
    </source>
</evidence>
<dbReference type="AlphaFoldDB" id="A0A7Y4LAN1"/>
<protein>
    <recommendedName>
        <fullName evidence="4">Lipoprotein</fullName>
    </recommendedName>
</protein>